<accession>A0A7J0DAU0</accession>
<keyword evidence="2" id="KW-1185">Reference proteome</keyword>
<dbReference type="Proteomes" id="UP000585474">
    <property type="component" value="Unassembled WGS sequence"/>
</dbReference>
<gene>
    <name evidence="1" type="ORF">Acr_00g0016190</name>
</gene>
<evidence type="ECO:0000313" key="1">
    <source>
        <dbReference type="EMBL" id="GFS31198.1"/>
    </source>
</evidence>
<proteinExistence type="predicted"/>
<dbReference type="AlphaFoldDB" id="A0A7J0DAU0"/>
<evidence type="ECO:0000313" key="2">
    <source>
        <dbReference type="Proteomes" id="UP000585474"/>
    </source>
</evidence>
<protein>
    <submittedName>
        <fullName evidence="1">Uncharacterized protein</fullName>
    </submittedName>
</protein>
<sequence>MGLQHRALVAVHDGGRESRSSGSLGRIGGCDRGQLGGFSHESEDDLGILIRDFIERMVVVEMSLGIAAIEIQVPLISFSSPIRFW</sequence>
<comment type="caution">
    <text evidence="1">The sequence shown here is derived from an EMBL/GenBank/DDBJ whole genome shotgun (WGS) entry which is preliminary data.</text>
</comment>
<reference evidence="2" key="1">
    <citation type="submission" date="2019-07" db="EMBL/GenBank/DDBJ databases">
        <title>De Novo Assembly of kiwifruit Actinidia rufa.</title>
        <authorList>
            <person name="Sugita-Konishi S."/>
            <person name="Sato K."/>
            <person name="Mori E."/>
            <person name="Abe Y."/>
            <person name="Kisaki G."/>
            <person name="Hamano K."/>
            <person name="Suezawa K."/>
            <person name="Otani M."/>
            <person name="Fukuda T."/>
            <person name="Manabe T."/>
            <person name="Gomi K."/>
            <person name="Tabuchi M."/>
            <person name="Akimitsu K."/>
            <person name="Kataoka I."/>
        </authorList>
    </citation>
    <scope>NUCLEOTIDE SEQUENCE [LARGE SCALE GENOMIC DNA]</scope>
    <source>
        <strain evidence="2">cv. Fuchu</strain>
    </source>
</reference>
<organism evidence="1 2">
    <name type="scientific">Actinidia rufa</name>
    <dbReference type="NCBI Taxonomy" id="165716"/>
    <lineage>
        <taxon>Eukaryota</taxon>
        <taxon>Viridiplantae</taxon>
        <taxon>Streptophyta</taxon>
        <taxon>Embryophyta</taxon>
        <taxon>Tracheophyta</taxon>
        <taxon>Spermatophyta</taxon>
        <taxon>Magnoliopsida</taxon>
        <taxon>eudicotyledons</taxon>
        <taxon>Gunneridae</taxon>
        <taxon>Pentapetalae</taxon>
        <taxon>asterids</taxon>
        <taxon>Ericales</taxon>
        <taxon>Actinidiaceae</taxon>
        <taxon>Actinidia</taxon>
    </lineage>
</organism>
<dbReference type="EMBL" id="BJWL01000138">
    <property type="protein sequence ID" value="GFS31198.1"/>
    <property type="molecule type" value="Genomic_DNA"/>
</dbReference>
<name>A0A7J0DAU0_9ERIC</name>